<keyword evidence="6 7" id="KW-0472">Membrane</keyword>
<evidence type="ECO:0000256" key="4">
    <source>
        <dbReference type="ARBA" id="ARBA00022692"/>
    </source>
</evidence>
<evidence type="ECO:0000256" key="2">
    <source>
        <dbReference type="ARBA" id="ARBA00008821"/>
    </source>
</evidence>
<dbReference type="Proteomes" id="UP001519887">
    <property type="component" value="Unassembled WGS sequence"/>
</dbReference>
<dbReference type="Pfam" id="PF00860">
    <property type="entry name" value="Xan_ur_permease"/>
    <property type="match status" value="1"/>
</dbReference>
<evidence type="ECO:0000256" key="3">
    <source>
        <dbReference type="ARBA" id="ARBA00022448"/>
    </source>
</evidence>
<comment type="caution">
    <text evidence="8">The sequence shown here is derived from an EMBL/GenBank/DDBJ whole genome shotgun (WGS) entry which is preliminary data.</text>
</comment>
<gene>
    <name evidence="8" type="ORF">K0U00_42630</name>
</gene>
<feature type="non-terminal residue" evidence="8">
    <location>
        <position position="137"/>
    </location>
</feature>
<name>A0ABS7CIL8_9BACL</name>
<dbReference type="PANTHER" id="PTHR42810:SF2">
    <property type="entry name" value="PURINE PERMEASE C1399.01C-RELATED"/>
    <property type="match status" value="1"/>
</dbReference>
<organism evidence="8 9">
    <name type="scientific">Paenibacillus sepulcri</name>
    <dbReference type="NCBI Taxonomy" id="359917"/>
    <lineage>
        <taxon>Bacteria</taxon>
        <taxon>Bacillati</taxon>
        <taxon>Bacillota</taxon>
        <taxon>Bacilli</taxon>
        <taxon>Bacillales</taxon>
        <taxon>Paenibacillaceae</taxon>
        <taxon>Paenibacillus</taxon>
    </lineage>
</organism>
<feature type="transmembrane region" description="Helical" evidence="7">
    <location>
        <begin position="51"/>
        <end position="81"/>
    </location>
</feature>
<keyword evidence="4 7" id="KW-0812">Transmembrane</keyword>
<evidence type="ECO:0000256" key="1">
    <source>
        <dbReference type="ARBA" id="ARBA00004141"/>
    </source>
</evidence>
<proteinExistence type="inferred from homology"/>
<feature type="transmembrane region" description="Helical" evidence="7">
    <location>
        <begin position="112"/>
        <end position="135"/>
    </location>
</feature>
<comment type="subcellular location">
    <subcellularLocation>
        <location evidence="1">Membrane</location>
        <topology evidence="1">Multi-pass membrane protein</topology>
    </subcellularLocation>
</comment>
<protein>
    <submittedName>
        <fullName evidence="8">Uracil permease</fullName>
    </submittedName>
</protein>
<evidence type="ECO:0000313" key="9">
    <source>
        <dbReference type="Proteomes" id="UP001519887"/>
    </source>
</evidence>
<evidence type="ECO:0000313" key="8">
    <source>
        <dbReference type="EMBL" id="MBW7460783.1"/>
    </source>
</evidence>
<accession>A0ABS7CIL8</accession>
<keyword evidence="3" id="KW-0813">Transport</keyword>
<dbReference type="EMBL" id="JAHZIK010002458">
    <property type="protein sequence ID" value="MBW7460783.1"/>
    <property type="molecule type" value="Genomic_DNA"/>
</dbReference>
<keyword evidence="9" id="KW-1185">Reference proteome</keyword>
<evidence type="ECO:0000256" key="5">
    <source>
        <dbReference type="ARBA" id="ARBA00022989"/>
    </source>
</evidence>
<evidence type="ECO:0000256" key="6">
    <source>
        <dbReference type="ARBA" id="ARBA00023136"/>
    </source>
</evidence>
<keyword evidence="5 7" id="KW-1133">Transmembrane helix</keyword>
<dbReference type="PANTHER" id="PTHR42810">
    <property type="entry name" value="PURINE PERMEASE C1399.01C-RELATED"/>
    <property type="match status" value="1"/>
</dbReference>
<sequence length="137" mass="14320">MSMQERERAQDLPDQEPVYLSVGVEEKLPAHKNILYGLQHVFVSNVWLDPVFVAALIGLPMALAANMVNAIFIAAGLVTLVQATRLVKLPVVQGPSAAFDSLMISAGKDNGLAAAGGGIILSGLIVFALAVTGVLGR</sequence>
<dbReference type="InterPro" id="IPR006043">
    <property type="entry name" value="NCS2"/>
</dbReference>
<reference evidence="8 9" key="1">
    <citation type="submission" date="2021-07" db="EMBL/GenBank/DDBJ databases">
        <title>Paenibacillus radiodurans sp. nov., isolated from the southeastern edge of Tengger Desert.</title>
        <authorList>
            <person name="Zhang G."/>
        </authorList>
    </citation>
    <scope>NUCLEOTIDE SEQUENCE [LARGE SCALE GENOMIC DNA]</scope>
    <source>
        <strain evidence="8 9">CCM 7311</strain>
    </source>
</reference>
<comment type="similarity">
    <text evidence="2">Belongs to the nucleobase:cation symporter-2 (NCS2) (TC 2.A.40) family.</text>
</comment>
<evidence type="ECO:0000256" key="7">
    <source>
        <dbReference type="SAM" id="Phobius"/>
    </source>
</evidence>